<accession>A0A383DGX0</accession>
<dbReference type="Gene3D" id="3.30.2140.20">
    <property type="match status" value="1"/>
</dbReference>
<evidence type="ECO:0008006" key="3">
    <source>
        <dbReference type="Google" id="ProtNLM"/>
    </source>
</evidence>
<evidence type="ECO:0000313" key="2">
    <source>
        <dbReference type="EMBL" id="SVE43727.1"/>
    </source>
</evidence>
<dbReference type="InterPro" id="IPR053710">
    <property type="entry name" value="Arylamine_NAT_domain_sf"/>
</dbReference>
<reference evidence="2" key="1">
    <citation type="submission" date="2018-05" db="EMBL/GenBank/DDBJ databases">
        <authorList>
            <person name="Lanie J.A."/>
            <person name="Ng W.-L."/>
            <person name="Kazmierczak K.M."/>
            <person name="Andrzejewski T.M."/>
            <person name="Davidsen T.M."/>
            <person name="Wayne K.J."/>
            <person name="Tettelin H."/>
            <person name="Glass J.I."/>
            <person name="Rusch D."/>
            <person name="Podicherti R."/>
            <person name="Tsui H.-C.T."/>
            <person name="Winkler M.E."/>
        </authorList>
    </citation>
    <scope>NUCLEOTIDE SEQUENCE</scope>
</reference>
<feature type="non-terminal residue" evidence="2">
    <location>
        <position position="69"/>
    </location>
</feature>
<sequence>MSLEPCTLDYLQRLQWRFLCNSPFHNLELLADESPRTAEGTIEAVVAGRGGPCHVQATAFLALLKRLGF</sequence>
<dbReference type="GO" id="GO:0016407">
    <property type="term" value="F:acetyltransferase activity"/>
    <property type="evidence" value="ECO:0007669"/>
    <property type="project" value="InterPro"/>
</dbReference>
<dbReference type="InterPro" id="IPR001447">
    <property type="entry name" value="Arylamine_N-AcTrfase"/>
</dbReference>
<evidence type="ECO:0000256" key="1">
    <source>
        <dbReference type="ARBA" id="ARBA00006547"/>
    </source>
</evidence>
<organism evidence="2">
    <name type="scientific">marine metagenome</name>
    <dbReference type="NCBI Taxonomy" id="408172"/>
    <lineage>
        <taxon>unclassified sequences</taxon>
        <taxon>metagenomes</taxon>
        <taxon>ecological metagenomes</taxon>
    </lineage>
</organism>
<name>A0A383DGX0_9ZZZZ</name>
<dbReference type="Pfam" id="PF00797">
    <property type="entry name" value="Acetyltransf_2"/>
    <property type="match status" value="1"/>
</dbReference>
<dbReference type="EMBL" id="UINC01217219">
    <property type="protein sequence ID" value="SVE43727.1"/>
    <property type="molecule type" value="Genomic_DNA"/>
</dbReference>
<dbReference type="SUPFAM" id="SSF54001">
    <property type="entry name" value="Cysteine proteinases"/>
    <property type="match status" value="1"/>
</dbReference>
<protein>
    <recommendedName>
        <fullName evidence="3">Arylamine N-acetyltransferase</fullName>
    </recommendedName>
</protein>
<proteinExistence type="inferred from homology"/>
<gene>
    <name evidence="2" type="ORF">METZ01_LOCUS496581</name>
</gene>
<comment type="similarity">
    <text evidence="1">Belongs to the arylamine N-acetyltransferase family.</text>
</comment>
<dbReference type="AlphaFoldDB" id="A0A383DGX0"/>
<dbReference type="InterPro" id="IPR038765">
    <property type="entry name" value="Papain-like_cys_pep_sf"/>
</dbReference>